<keyword evidence="3" id="KW-1185">Reference proteome</keyword>
<dbReference type="Proteomes" id="UP000281985">
    <property type="component" value="Unassembled WGS sequence"/>
</dbReference>
<dbReference type="AlphaFoldDB" id="A0A3M0GDA4"/>
<dbReference type="EMBL" id="REFV01000003">
    <property type="protein sequence ID" value="RMB62855.1"/>
    <property type="molecule type" value="Genomic_DNA"/>
</dbReference>
<keyword evidence="1" id="KW-1133">Transmembrane helix</keyword>
<sequence>MKKSTIFLILACLFALFLIIDIIGVFQWSDFSWKTNQGAYLTMLSHAVLFVSQFYLYKDFKKKEQNAK</sequence>
<protein>
    <submittedName>
        <fullName evidence="2">Uncharacterized protein</fullName>
    </submittedName>
</protein>
<name>A0A3M0GDA4_9FLAO</name>
<dbReference type="RefSeq" id="WP_121916489.1">
    <property type="nucleotide sequence ID" value="NZ_REFV01000003.1"/>
</dbReference>
<evidence type="ECO:0000313" key="2">
    <source>
        <dbReference type="EMBL" id="RMB62855.1"/>
    </source>
</evidence>
<feature type="transmembrane region" description="Helical" evidence="1">
    <location>
        <begin position="38"/>
        <end position="57"/>
    </location>
</feature>
<keyword evidence="1" id="KW-0812">Transmembrane</keyword>
<reference evidence="2 3" key="1">
    <citation type="submission" date="2018-10" db="EMBL/GenBank/DDBJ databases">
        <title>Dokdonia luteus sp. nov., isolated from sea water.</title>
        <authorList>
            <person name="Zhou L.Y."/>
            <person name="Du Z.J."/>
        </authorList>
    </citation>
    <scope>NUCLEOTIDE SEQUENCE [LARGE SCALE GENOMIC DNA]</scope>
    <source>
        <strain evidence="2 3">SH27</strain>
    </source>
</reference>
<evidence type="ECO:0000313" key="3">
    <source>
        <dbReference type="Proteomes" id="UP000281985"/>
    </source>
</evidence>
<feature type="transmembrane region" description="Helical" evidence="1">
    <location>
        <begin position="7"/>
        <end position="26"/>
    </location>
</feature>
<proteinExistence type="predicted"/>
<evidence type="ECO:0000256" key="1">
    <source>
        <dbReference type="SAM" id="Phobius"/>
    </source>
</evidence>
<organism evidence="2 3">
    <name type="scientific">Dokdonia sinensis</name>
    <dbReference type="NCBI Taxonomy" id="2479847"/>
    <lineage>
        <taxon>Bacteria</taxon>
        <taxon>Pseudomonadati</taxon>
        <taxon>Bacteroidota</taxon>
        <taxon>Flavobacteriia</taxon>
        <taxon>Flavobacteriales</taxon>
        <taxon>Flavobacteriaceae</taxon>
        <taxon>Dokdonia</taxon>
    </lineage>
</organism>
<gene>
    <name evidence="2" type="ORF">EAX61_04545</name>
</gene>
<comment type="caution">
    <text evidence="2">The sequence shown here is derived from an EMBL/GenBank/DDBJ whole genome shotgun (WGS) entry which is preliminary data.</text>
</comment>
<keyword evidence="1" id="KW-0472">Membrane</keyword>
<accession>A0A3M0GDA4</accession>